<gene>
    <name evidence="4" type="ORF">AMEX_G1081</name>
    <name evidence="3" type="ORF">AMEX_G11863</name>
    <name evidence="2" type="ORF">AMEX_G24989</name>
</gene>
<reference evidence="4 5" key="1">
    <citation type="submission" date="2021-07" db="EMBL/GenBank/DDBJ databases">
        <authorList>
            <person name="Imarazene B."/>
            <person name="Zahm M."/>
            <person name="Klopp C."/>
            <person name="Cabau C."/>
            <person name="Beille S."/>
            <person name="Jouanno E."/>
            <person name="Castinel A."/>
            <person name="Lluch J."/>
            <person name="Gil L."/>
            <person name="Kuchtly C."/>
            <person name="Lopez Roques C."/>
            <person name="Donnadieu C."/>
            <person name="Parrinello H."/>
            <person name="Journot L."/>
            <person name="Du K."/>
            <person name="Schartl M."/>
            <person name="Retaux S."/>
            <person name="Guiguen Y."/>
        </authorList>
    </citation>
    <scope>NUCLEOTIDE SEQUENCE [LARGE SCALE GENOMIC DNA]</scope>
    <source>
        <strain evidence="4">Pach_M1</strain>
        <tissue evidence="4">Testis</tissue>
    </source>
</reference>
<evidence type="ECO:0000313" key="5">
    <source>
        <dbReference type="Proteomes" id="UP000752171"/>
    </source>
</evidence>
<organism evidence="4 5">
    <name type="scientific">Astyanax mexicanus</name>
    <name type="common">Blind cave fish</name>
    <name type="synonym">Astyanax fasciatus mexicanus</name>
    <dbReference type="NCBI Taxonomy" id="7994"/>
    <lineage>
        <taxon>Eukaryota</taxon>
        <taxon>Metazoa</taxon>
        <taxon>Chordata</taxon>
        <taxon>Craniata</taxon>
        <taxon>Vertebrata</taxon>
        <taxon>Euteleostomi</taxon>
        <taxon>Actinopterygii</taxon>
        <taxon>Neopterygii</taxon>
        <taxon>Teleostei</taxon>
        <taxon>Ostariophysi</taxon>
        <taxon>Characiformes</taxon>
        <taxon>Characoidei</taxon>
        <taxon>Acestrorhamphidae</taxon>
        <taxon>Acestrorhamphinae</taxon>
        <taxon>Astyanax</taxon>
    </lineage>
</organism>
<dbReference type="PANTHER" id="PTHR16477:SF5">
    <property type="entry name" value="COILED-COIL DOMAIN-CONTAINING PROTEIN 106-RELATED"/>
    <property type="match status" value="1"/>
</dbReference>
<dbReference type="PANTHER" id="PTHR16477">
    <property type="entry name" value="COILED-COIL DOMAIN-CONTAINING PROTEIN 106"/>
    <property type="match status" value="1"/>
</dbReference>
<evidence type="ECO:0000313" key="2">
    <source>
        <dbReference type="EMBL" id="KAG9261452.1"/>
    </source>
</evidence>
<name>A0A8T2MFR6_ASTMX</name>
<dbReference type="EMBL" id="JAICCE010000009">
    <property type="protein sequence ID" value="KAG9272799.1"/>
    <property type="molecule type" value="Genomic_DNA"/>
</dbReference>
<dbReference type="EMBL" id="JAICCE010000022">
    <property type="protein sequence ID" value="KAG9261452.1"/>
    <property type="molecule type" value="Genomic_DNA"/>
</dbReference>
<accession>A0A8T2MFR6</accession>
<evidence type="ECO:0000313" key="4">
    <source>
        <dbReference type="EMBL" id="KAG9282420.1"/>
    </source>
</evidence>
<feature type="compositionally biased region" description="Low complexity" evidence="1">
    <location>
        <begin position="89"/>
        <end position="120"/>
    </location>
</feature>
<sequence length="272" mass="31116">MAAGLKTRARARLLATDEAEERRQESTVVQGASCYAPQPFKQDVLKWQSKVEHLENQIKDLKEDNAFLRKQLEDQQKKADEANRETGPSGEDSMTESDSGSESTSDSLTTSDFESSLESDSSSDEKKHRKWKHMKRDRDKKKKKKEKAKRKKKDKKKTKEKKTFSKEKVSSIKEVVRRYRKVLRCIQKGMKMAHAFKKVAVSRNAVKGMAAIAELYLTERPLLSGFKGQYKTLRGLAHLCATKIQGDDALAAKVVTMKREKKLIPFNVDKEY</sequence>
<proteinExistence type="predicted"/>
<comment type="caution">
    <text evidence="4">The sequence shown here is derived from an EMBL/GenBank/DDBJ whole genome shotgun (WGS) entry which is preliminary data.</text>
</comment>
<feature type="region of interest" description="Disordered" evidence="1">
    <location>
        <begin position="1"/>
        <end position="35"/>
    </location>
</feature>
<protein>
    <submittedName>
        <fullName evidence="4">Nucleolar protein 58-like isoform X1</fullName>
    </submittedName>
</protein>
<feature type="region of interest" description="Disordered" evidence="1">
    <location>
        <begin position="61"/>
        <end position="167"/>
    </location>
</feature>
<feature type="compositionally biased region" description="Basic residues" evidence="1">
    <location>
        <begin position="127"/>
        <end position="160"/>
    </location>
</feature>
<dbReference type="GO" id="GO:0005654">
    <property type="term" value="C:nucleoplasm"/>
    <property type="evidence" value="ECO:0007669"/>
    <property type="project" value="TreeGrafter"/>
</dbReference>
<dbReference type="EMBL" id="JAICCE010000001">
    <property type="protein sequence ID" value="KAG9282420.1"/>
    <property type="molecule type" value="Genomic_DNA"/>
</dbReference>
<evidence type="ECO:0000256" key="1">
    <source>
        <dbReference type="SAM" id="MobiDB-lite"/>
    </source>
</evidence>
<dbReference type="Pfam" id="PF15794">
    <property type="entry name" value="CCDC106"/>
    <property type="match status" value="1"/>
</dbReference>
<feature type="compositionally biased region" description="Basic and acidic residues" evidence="1">
    <location>
        <begin position="61"/>
        <end position="84"/>
    </location>
</feature>
<dbReference type="Proteomes" id="UP000752171">
    <property type="component" value="Unassembled WGS sequence"/>
</dbReference>
<evidence type="ECO:0000313" key="3">
    <source>
        <dbReference type="EMBL" id="KAG9272799.1"/>
    </source>
</evidence>
<dbReference type="AlphaFoldDB" id="A0A8T2MFR6"/>
<dbReference type="InterPro" id="IPR031591">
    <property type="entry name" value="CCDC106"/>
</dbReference>